<sequence>MSETASSFDDQGSRPGRARGDLSRYALIEPPPRHEDAQGSWLMSYLDLLTLLITLFVLLLSLQGLHRDDTAASSPASDNAVTAEMATARPSTLPALTAGSPLWQWLAPGDFSTSVPFAPAAIGPTVSPVAEAVSLALTHRWPLSLTDDAMPLLMTVAALHLPSALPASTANDSDMARWAAQVPDIDGVVVEPGERHVTFRIQDRLLFSSADVELSDQGRGLLDRLAERLQQFDGEISVEGHTDSRSISTERFPSNWELSAARATAVLHYLVDHGVSAAQLRAIGYGATRPLADNDTARGRARNRRVELVLRPAASDLARSASRAAGE</sequence>
<dbReference type="PROSITE" id="PS51123">
    <property type="entry name" value="OMPA_2"/>
    <property type="match status" value="1"/>
</dbReference>
<dbReference type="InterPro" id="IPR036737">
    <property type="entry name" value="OmpA-like_sf"/>
</dbReference>
<protein>
    <submittedName>
        <fullName evidence="9">OmpA family protein</fullName>
    </submittedName>
</protein>
<keyword evidence="10" id="KW-1185">Reference proteome</keyword>
<feature type="region of interest" description="Disordered" evidence="7">
    <location>
        <begin position="1"/>
        <end position="25"/>
    </location>
</feature>
<dbReference type="AlphaFoldDB" id="A0A1S1NTW2"/>
<dbReference type="PANTHER" id="PTHR30329:SF21">
    <property type="entry name" value="LIPOPROTEIN YIAD-RELATED"/>
    <property type="match status" value="1"/>
</dbReference>
<dbReference type="CDD" id="cd07185">
    <property type="entry name" value="OmpA_C-like"/>
    <property type="match status" value="1"/>
</dbReference>
<dbReference type="KEGG" id="kuy:FY550_16535"/>
<dbReference type="EMBL" id="CP043420">
    <property type="protein sequence ID" value="QEL12590.1"/>
    <property type="molecule type" value="Genomic_DNA"/>
</dbReference>
<dbReference type="Gene3D" id="3.30.1330.60">
    <property type="entry name" value="OmpA-like domain"/>
    <property type="match status" value="1"/>
</dbReference>
<dbReference type="PANTHER" id="PTHR30329">
    <property type="entry name" value="STATOR ELEMENT OF FLAGELLAR MOTOR COMPLEX"/>
    <property type="match status" value="1"/>
</dbReference>
<evidence type="ECO:0000313" key="10">
    <source>
        <dbReference type="Proteomes" id="UP000322553"/>
    </source>
</evidence>
<evidence type="ECO:0000256" key="8">
    <source>
        <dbReference type="SAM" id="Phobius"/>
    </source>
</evidence>
<feature type="compositionally biased region" description="Polar residues" evidence="7">
    <location>
        <begin position="1"/>
        <end position="10"/>
    </location>
</feature>
<comment type="similarity">
    <text evidence="2">Belongs to the MotB family.</text>
</comment>
<dbReference type="Proteomes" id="UP000322553">
    <property type="component" value="Chromosome"/>
</dbReference>
<evidence type="ECO:0000256" key="6">
    <source>
        <dbReference type="ARBA" id="ARBA00023136"/>
    </source>
</evidence>
<dbReference type="STRING" id="657387.BH688_12740"/>
<dbReference type="OrthoDB" id="9815217at2"/>
<dbReference type="Pfam" id="PF13677">
    <property type="entry name" value="MotB_plug"/>
    <property type="match status" value="1"/>
</dbReference>
<proteinExistence type="inferred from homology"/>
<dbReference type="InterPro" id="IPR025713">
    <property type="entry name" value="MotB-like_N_dom"/>
</dbReference>
<keyword evidence="5 8" id="KW-1133">Transmembrane helix</keyword>
<evidence type="ECO:0000256" key="3">
    <source>
        <dbReference type="ARBA" id="ARBA00022475"/>
    </source>
</evidence>
<evidence type="ECO:0000256" key="1">
    <source>
        <dbReference type="ARBA" id="ARBA00004162"/>
    </source>
</evidence>
<feature type="transmembrane region" description="Helical" evidence="8">
    <location>
        <begin position="42"/>
        <end position="62"/>
    </location>
</feature>
<evidence type="ECO:0000313" key="9">
    <source>
        <dbReference type="EMBL" id="QEL12590.1"/>
    </source>
</evidence>
<dbReference type="SUPFAM" id="SSF103088">
    <property type="entry name" value="OmpA-like"/>
    <property type="match status" value="1"/>
</dbReference>
<keyword evidence="4 8" id="KW-0812">Transmembrane</keyword>
<name>A0A1S1NTW2_9GAMM</name>
<evidence type="ECO:0000256" key="4">
    <source>
        <dbReference type="ARBA" id="ARBA00022692"/>
    </source>
</evidence>
<evidence type="ECO:0000256" key="5">
    <source>
        <dbReference type="ARBA" id="ARBA00022989"/>
    </source>
</evidence>
<dbReference type="Pfam" id="PF00691">
    <property type="entry name" value="OmpA"/>
    <property type="match status" value="1"/>
</dbReference>
<reference evidence="9 10" key="1">
    <citation type="submission" date="2019-08" db="EMBL/GenBank/DDBJ databases">
        <title>Complete genome sequence of Kushneria sp. YCWA18, a halophilic phosphate-solubilizing bacterium isolated from Daqiao saltern in China.</title>
        <authorList>
            <person name="Du G.-X."/>
            <person name="Qu L.-Y."/>
        </authorList>
    </citation>
    <scope>NUCLEOTIDE SEQUENCE [LARGE SCALE GENOMIC DNA]</scope>
    <source>
        <strain evidence="9 10">YCWA18</strain>
    </source>
</reference>
<organism evidence="9 10">
    <name type="scientific">Kushneria phosphatilytica</name>
    <dbReference type="NCBI Taxonomy" id="657387"/>
    <lineage>
        <taxon>Bacteria</taxon>
        <taxon>Pseudomonadati</taxon>
        <taxon>Pseudomonadota</taxon>
        <taxon>Gammaproteobacteria</taxon>
        <taxon>Oceanospirillales</taxon>
        <taxon>Halomonadaceae</taxon>
        <taxon>Kushneria</taxon>
    </lineage>
</organism>
<dbReference type="InterPro" id="IPR006665">
    <property type="entry name" value="OmpA-like"/>
</dbReference>
<accession>A0A1S1NTW2</accession>
<dbReference type="RefSeq" id="WP_070980158.1">
    <property type="nucleotide sequence ID" value="NZ_CP043420.1"/>
</dbReference>
<keyword evidence="6 8" id="KW-0472">Membrane</keyword>
<dbReference type="InterPro" id="IPR050330">
    <property type="entry name" value="Bact_OuterMem_StrucFunc"/>
</dbReference>
<comment type="subcellular location">
    <subcellularLocation>
        <location evidence="1">Cell membrane</location>
        <topology evidence="1">Single-pass membrane protein</topology>
    </subcellularLocation>
</comment>
<gene>
    <name evidence="9" type="ORF">FY550_16535</name>
</gene>
<dbReference type="GO" id="GO:0005886">
    <property type="term" value="C:plasma membrane"/>
    <property type="evidence" value="ECO:0007669"/>
    <property type="project" value="UniProtKB-SubCell"/>
</dbReference>
<keyword evidence="3" id="KW-1003">Cell membrane</keyword>
<evidence type="ECO:0000256" key="7">
    <source>
        <dbReference type="SAM" id="MobiDB-lite"/>
    </source>
</evidence>
<evidence type="ECO:0000256" key="2">
    <source>
        <dbReference type="ARBA" id="ARBA00008914"/>
    </source>
</evidence>